<sequence>MQSNRFFFRPKNYPYHYNQFPPHTQMNHQPYPPYQTMPFHQGAWQPPYQDMQGMGPEQKSPIKGVMGYFQNDQGKFDVDKVLNTAGQVANTYQQFSPIVKGIGSFFKGG</sequence>
<evidence type="ECO:0000313" key="3">
    <source>
        <dbReference type="Proteomes" id="UP001501734"/>
    </source>
</evidence>
<protein>
    <recommendedName>
        <fullName evidence="4">YppG-like protein</fullName>
    </recommendedName>
</protein>
<evidence type="ECO:0008006" key="4">
    <source>
        <dbReference type="Google" id="ProtNLM"/>
    </source>
</evidence>
<comment type="caution">
    <text evidence="2">The sequence shown here is derived from an EMBL/GenBank/DDBJ whole genome shotgun (WGS) entry which is preliminary data.</text>
</comment>
<feature type="region of interest" description="Disordered" evidence="1">
    <location>
        <begin position="45"/>
        <end position="64"/>
    </location>
</feature>
<name>A0ABP7VUS9_9BACI</name>
<dbReference type="Pfam" id="PF14179">
    <property type="entry name" value="YppG"/>
    <property type="match status" value="1"/>
</dbReference>
<accession>A0ABP7VUS9</accession>
<gene>
    <name evidence="2" type="ORF">GCM10022410_19970</name>
</gene>
<dbReference type="RefSeq" id="WP_344912761.1">
    <property type="nucleotide sequence ID" value="NZ_BAABDL010000112.1"/>
</dbReference>
<evidence type="ECO:0000256" key="1">
    <source>
        <dbReference type="SAM" id="MobiDB-lite"/>
    </source>
</evidence>
<reference evidence="3" key="1">
    <citation type="journal article" date="2019" name="Int. J. Syst. Evol. Microbiol.">
        <title>The Global Catalogue of Microorganisms (GCM) 10K type strain sequencing project: providing services to taxonomists for standard genome sequencing and annotation.</title>
        <authorList>
            <consortium name="The Broad Institute Genomics Platform"/>
            <consortium name="The Broad Institute Genome Sequencing Center for Infectious Disease"/>
            <person name="Wu L."/>
            <person name="Ma J."/>
        </authorList>
    </citation>
    <scope>NUCLEOTIDE SEQUENCE [LARGE SCALE GENOMIC DNA]</scope>
    <source>
        <strain evidence="3">JCM 17250</strain>
    </source>
</reference>
<evidence type="ECO:0000313" key="2">
    <source>
        <dbReference type="EMBL" id="GAA4074936.1"/>
    </source>
</evidence>
<keyword evidence="3" id="KW-1185">Reference proteome</keyword>
<organism evidence="2 3">
    <name type="scientific">Amphibacillus indicireducens</name>
    <dbReference type="NCBI Taxonomy" id="1076330"/>
    <lineage>
        <taxon>Bacteria</taxon>
        <taxon>Bacillati</taxon>
        <taxon>Bacillota</taxon>
        <taxon>Bacilli</taxon>
        <taxon>Bacillales</taxon>
        <taxon>Bacillaceae</taxon>
        <taxon>Amphibacillus</taxon>
    </lineage>
</organism>
<dbReference type="InterPro" id="IPR025555">
    <property type="entry name" value="YppG"/>
</dbReference>
<proteinExistence type="predicted"/>
<dbReference type="Proteomes" id="UP001501734">
    <property type="component" value="Unassembled WGS sequence"/>
</dbReference>
<dbReference type="EMBL" id="BAABDL010000112">
    <property type="protein sequence ID" value="GAA4074936.1"/>
    <property type="molecule type" value="Genomic_DNA"/>
</dbReference>